<evidence type="ECO:0000313" key="3">
    <source>
        <dbReference type="Proteomes" id="UP000828390"/>
    </source>
</evidence>
<evidence type="ECO:0000256" key="1">
    <source>
        <dbReference type="SAM" id="Phobius"/>
    </source>
</evidence>
<dbReference type="AlphaFoldDB" id="A0A9D4MUH2"/>
<dbReference type="EMBL" id="JAIWYP010000001">
    <property type="protein sequence ID" value="KAH3882056.1"/>
    <property type="molecule type" value="Genomic_DNA"/>
</dbReference>
<protein>
    <submittedName>
        <fullName evidence="2">Uncharacterized protein</fullName>
    </submittedName>
</protein>
<keyword evidence="1" id="KW-1133">Transmembrane helix</keyword>
<reference evidence="2" key="2">
    <citation type="submission" date="2020-11" db="EMBL/GenBank/DDBJ databases">
        <authorList>
            <person name="McCartney M.A."/>
            <person name="Auch B."/>
            <person name="Kono T."/>
            <person name="Mallez S."/>
            <person name="Becker A."/>
            <person name="Gohl D.M."/>
            <person name="Silverstein K.A.T."/>
            <person name="Koren S."/>
            <person name="Bechman K.B."/>
            <person name="Herman A."/>
            <person name="Abrahante J.E."/>
            <person name="Garbe J."/>
        </authorList>
    </citation>
    <scope>NUCLEOTIDE SEQUENCE</scope>
    <source>
        <strain evidence="2">Duluth1</strain>
        <tissue evidence="2">Whole animal</tissue>
    </source>
</reference>
<evidence type="ECO:0000313" key="2">
    <source>
        <dbReference type="EMBL" id="KAH3882056.1"/>
    </source>
</evidence>
<sequence>MDISFYGCSLHSHFCLSVSAWIYLALGVHSIVITAFLCQHGYILLWVFTAYSLLPFCVSMDISCSGCSQHSHDCLSVSAWMYCARCSQPSNYCLSVSAWVYRVLCSQPSHYCLSVSALMYCALVVHNQVITAFLCQHGCIVLWLFTTQSLLPFCVSMDISCSECSQHSHFCLSVSALIYLALDVHNQVITSFLCLHGCIVLWMFTTKSLLPFCVSIDVLCSGCLQPSHYCLSVSARMYRALGVHNQVITAFLCQHGCIALWVFTTKSLLPFFVSMDVSCSGYSKPSHYCLSLSVTLPKVRSIMIFWPLRRQSTAVHNPTVVQTINSRSIPLGKLTLLLFFDFLPFNFCLSHKDWNELLNFLFFMIFVVMSNSNN</sequence>
<organism evidence="2 3">
    <name type="scientific">Dreissena polymorpha</name>
    <name type="common">Zebra mussel</name>
    <name type="synonym">Mytilus polymorpha</name>
    <dbReference type="NCBI Taxonomy" id="45954"/>
    <lineage>
        <taxon>Eukaryota</taxon>
        <taxon>Metazoa</taxon>
        <taxon>Spiralia</taxon>
        <taxon>Lophotrochozoa</taxon>
        <taxon>Mollusca</taxon>
        <taxon>Bivalvia</taxon>
        <taxon>Autobranchia</taxon>
        <taxon>Heteroconchia</taxon>
        <taxon>Euheterodonta</taxon>
        <taxon>Imparidentia</taxon>
        <taxon>Neoheterodontei</taxon>
        <taxon>Myida</taxon>
        <taxon>Dreissenoidea</taxon>
        <taxon>Dreissenidae</taxon>
        <taxon>Dreissena</taxon>
    </lineage>
</organism>
<feature type="transmembrane region" description="Helical" evidence="1">
    <location>
        <begin position="20"/>
        <end position="38"/>
    </location>
</feature>
<proteinExistence type="predicted"/>
<name>A0A9D4MUH2_DREPO</name>
<keyword evidence="1" id="KW-0812">Transmembrane</keyword>
<gene>
    <name evidence="2" type="ORF">DPMN_005986</name>
</gene>
<keyword evidence="1" id="KW-0472">Membrane</keyword>
<dbReference type="Proteomes" id="UP000828390">
    <property type="component" value="Unassembled WGS sequence"/>
</dbReference>
<accession>A0A9D4MUH2</accession>
<reference evidence="2" key="1">
    <citation type="journal article" date="2019" name="bioRxiv">
        <title>The Genome of the Zebra Mussel, Dreissena polymorpha: A Resource for Invasive Species Research.</title>
        <authorList>
            <person name="McCartney M.A."/>
            <person name="Auch B."/>
            <person name="Kono T."/>
            <person name="Mallez S."/>
            <person name="Zhang Y."/>
            <person name="Obille A."/>
            <person name="Becker A."/>
            <person name="Abrahante J.E."/>
            <person name="Garbe J."/>
            <person name="Badalamenti J.P."/>
            <person name="Herman A."/>
            <person name="Mangelson H."/>
            <person name="Liachko I."/>
            <person name="Sullivan S."/>
            <person name="Sone E.D."/>
            <person name="Koren S."/>
            <person name="Silverstein K.A.T."/>
            <person name="Beckman K.B."/>
            <person name="Gohl D.M."/>
        </authorList>
    </citation>
    <scope>NUCLEOTIDE SEQUENCE</scope>
    <source>
        <strain evidence="2">Duluth1</strain>
        <tissue evidence="2">Whole animal</tissue>
    </source>
</reference>
<comment type="caution">
    <text evidence="2">The sequence shown here is derived from an EMBL/GenBank/DDBJ whole genome shotgun (WGS) entry which is preliminary data.</text>
</comment>
<keyword evidence="3" id="KW-1185">Reference proteome</keyword>